<dbReference type="PATRIC" id="fig|1193502.14.peg.2651"/>
<accession>A0A1D7TN06</accession>
<dbReference type="STRING" id="1193502.SHALO_2619"/>
<dbReference type="SUPFAM" id="SSF160387">
    <property type="entry name" value="NosL/MerB-like"/>
    <property type="match status" value="2"/>
</dbReference>
<name>A0A1D7TN06_9BACT</name>
<dbReference type="EMBL" id="CP017111">
    <property type="protein sequence ID" value="AOO66377.1"/>
    <property type="molecule type" value="Genomic_DNA"/>
</dbReference>
<dbReference type="KEGG" id="shal:SHALO_2619"/>
<dbReference type="PANTHER" id="PTHR41247">
    <property type="entry name" value="HTH-TYPE TRANSCRIPTIONAL REPRESSOR YCNK"/>
    <property type="match status" value="1"/>
</dbReference>
<dbReference type="Gene3D" id="3.30.70.2050">
    <property type="match status" value="2"/>
</dbReference>
<keyword evidence="1" id="KW-0732">Signal</keyword>
<organism evidence="2 3">
    <name type="scientific">Sulfurospirillum halorespirans DSM 13726</name>
    <dbReference type="NCBI Taxonomy" id="1193502"/>
    <lineage>
        <taxon>Bacteria</taxon>
        <taxon>Pseudomonadati</taxon>
        <taxon>Campylobacterota</taxon>
        <taxon>Epsilonproteobacteria</taxon>
        <taxon>Campylobacterales</taxon>
        <taxon>Sulfurospirillaceae</taxon>
        <taxon>Sulfurospirillum</taxon>
    </lineage>
</organism>
<dbReference type="AlphaFoldDB" id="A0A1D7TN06"/>
<gene>
    <name evidence="2" type="ORF">SHALO_2619</name>
</gene>
<evidence type="ECO:0000256" key="1">
    <source>
        <dbReference type="SAM" id="SignalP"/>
    </source>
</evidence>
<proteinExistence type="predicted"/>
<keyword evidence="3" id="KW-1185">Reference proteome</keyword>
<dbReference type="Proteomes" id="UP000094609">
    <property type="component" value="Chromosome"/>
</dbReference>
<sequence>MVLRAVLILFILLNSAYAQMFQSVPEANATLIQSGKEKYACPNCGMHLVKFYKTSHTHENHQYCSIHCLYESTQGVIPQDAKVVDTITLELIDVKKAYYVVGSKVRGTMSRTSSYAFGNEKDALLFVSDNGGKIMNFEAAFAVAAEDFPNDFGKKATLSTVVPVAKIEVPKDAKCPICGMFVAKYPQWVALYDGEKKFYFDGVKDMMKYAYARKLSSDKLYVSDYYKLLKLEASKAFYVIGSNVYGPMGSELIPFATQEEAQNFARDHNGQKVIAFDEITEALVKSL</sequence>
<protein>
    <submittedName>
        <fullName evidence="2">NosL family protein</fullName>
    </submittedName>
</protein>
<feature type="signal peptide" evidence="1">
    <location>
        <begin position="1"/>
        <end position="18"/>
    </location>
</feature>
<dbReference type="InterPro" id="IPR008719">
    <property type="entry name" value="N2O_reductase_NosL"/>
</dbReference>
<feature type="chain" id="PRO_5009099570" evidence="1">
    <location>
        <begin position="19"/>
        <end position="287"/>
    </location>
</feature>
<dbReference type="Pfam" id="PF05573">
    <property type="entry name" value="NosL"/>
    <property type="match status" value="2"/>
</dbReference>
<evidence type="ECO:0000313" key="2">
    <source>
        <dbReference type="EMBL" id="AOO66377.1"/>
    </source>
</evidence>
<reference evidence="3" key="1">
    <citation type="submission" date="2016-08" db="EMBL/GenBank/DDBJ databases">
        <title>Complete genome sequence of the organohalide-respiring Epsilonproteobacterium Sulfurospirillum halorespirans.</title>
        <authorList>
            <person name="Goris T."/>
            <person name="Zimmermann J."/>
            <person name="Schenz B."/>
            <person name="Lemos M."/>
            <person name="Hackermueller J."/>
            <person name="Diekert G."/>
        </authorList>
    </citation>
    <scope>NUCLEOTIDE SEQUENCE [LARGE SCALE GENOMIC DNA]</scope>
    <source>
        <strain>DSM 13726</strain>
        <strain evidence="3">PCE-M2</strain>
    </source>
</reference>
<evidence type="ECO:0000313" key="3">
    <source>
        <dbReference type="Proteomes" id="UP000094609"/>
    </source>
</evidence>
<dbReference type="PANTHER" id="PTHR41247:SF1">
    <property type="entry name" value="HTH-TYPE TRANSCRIPTIONAL REPRESSOR YCNK"/>
    <property type="match status" value="1"/>
</dbReference>